<organism evidence="2 3">
    <name type="scientific">Caenorhabditis japonica</name>
    <dbReference type="NCBI Taxonomy" id="281687"/>
    <lineage>
        <taxon>Eukaryota</taxon>
        <taxon>Metazoa</taxon>
        <taxon>Ecdysozoa</taxon>
        <taxon>Nematoda</taxon>
        <taxon>Chromadorea</taxon>
        <taxon>Rhabditida</taxon>
        <taxon>Rhabditina</taxon>
        <taxon>Rhabditomorpha</taxon>
        <taxon>Rhabditoidea</taxon>
        <taxon>Rhabditidae</taxon>
        <taxon>Peloderinae</taxon>
        <taxon>Caenorhabditis</taxon>
    </lineage>
</organism>
<accession>A0A8R1ISH5</accession>
<feature type="region of interest" description="Disordered" evidence="1">
    <location>
        <begin position="1"/>
        <end position="29"/>
    </location>
</feature>
<proteinExistence type="predicted"/>
<evidence type="ECO:0000313" key="3">
    <source>
        <dbReference type="Proteomes" id="UP000005237"/>
    </source>
</evidence>
<evidence type="ECO:0000313" key="2">
    <source>
        <dbReference type="EnsemblMetazoa" id="CJA39947.1"/>
    </source>
</evidence>
<dbReference type="AlphaFoldDB" id="A0A8R1ISH5"/>
<protein>
    <submittedName>
        <fullName evidence="2">Uncharacterized protein</fullName>
    </submittedName>
</protein>
<evidence type="ECO:0000256" key="1">
    <source>
        <dbReference type="SAM" id="MobiDB-lite"/>
    </source>
</evidence>
<keyword evidence="3" id="KW-1185">Reference proteome</keyword>
<feature type="compositionally biased region" description="Basic and acidic residues" evidence="1">
    <location>
        <begin position="1"/>
        <end position="11"/>
    </location>
</feature>
<name>A0A8R1ISH5_CAEJA</name>
<sequence length="279" mass="31357">MVEPEVAHFEEVAQPEEEVVQRQESSTPAILTITTSTMSGSTDEQSQNTNQTCTKIPEEISPRQVPIKDILTAIERFKGESSKILQLVSNTNQKLDQRSSTSYIKDLSTYFAERLDKIDTQLGNQAQLLDALRCRMDSICDQQAHQKLTVENLQEDVRSIANRLEQHHTQSTPSAGHPVIVTRTTADSKRVLRKRHTPELKAMVPPQESGHKCSLCSDLHFESNCILYPTGPARLLRLQEQGRCRKCGSPHGDMRHRVTPRLCPLHKRATGDALGSEEE</sequence>
<reference evidence="3" key="1">
    <citation type="submission" date="2010-08" db="EMBL/GenBank/DDBJ databases">
        <authorList>
            <consortium name="Caenorhabditis japonica Sequencing Consortium"/>
            <person name="Wilson R.K."/>
        </authorList>
    </citation>
    <scope>NUCLEOTIDE SEQUENCE [LARGE SCALE GENOMIC DNA]</scope>
    <source>
        <strain evidence="3">DF5081</strain>
    </source>
</reference>
<dbReference type="Proteomes" id="UP000005237">
    <property type="component" value="Unassembled WGS sequence"/>
</dbReference>
<reference evidence="2" key="2">
    <citation type="submission" date="2022-06" db="UniProtKB">
        <authorList>
            <consortium name="EnsemblMetazoa"/>
        </authorList>
    </citation>
    <scope>IDENTIFICATION</scope>
    <source>
        <strain evidence="2">DF5081</strain>
    </source>
</reference>
<dbReference type="EnsemblMetazoa" id="CJA39947.1">
    <property type="protein sequence ID" value="CJA39947.1"/>
    <property type="gene ID" value="WBGene00215795"/>
</dbReference>